<evidence type="ECO:0000313" key="3">
    <source>
        <dbReference type="Ensembl" id="ENSONIP00000015765.2"/>
    </source>
</evidence>
<dbReference type="InterPro" id="IPR001304">
    <property type="entry name" value="C-type_lectin-like"/>
</dbReference>
<proteinExistence type="predicted"/>
<protein>
    <recommendedName>
        <fullName evidence="2">C-type lectin domain-containing protein</fullName>
    </recommendedName>
</protein>
<dbReference type="Gene3D" id="3.10.100.10">
    <property type="entry name" value="Mannose-Binding Protein A, subunit A"/>
    <property type="match status" value="2"/>
</dbReference>
<dbReference type="Proteomes" id="UP000005207">
    <property type="component" value="Linkage group LG3"/>
</dbReference>
<dbReference type="AlphaFoldDB" id="I3K3S0"/>
<reference evidence="3" key="2">
    <citation type="submission" date="2025-08" db="UniProtKB">
        <authorList>
            <consortium name="Ensembl"/>
        </authorList>
    </citation>
    <scope>IDENTIFICATION</scope>
</reference>
<accession>I3K3S0</accession>
<dbReference type="PANTHER" id="PTHR45784:SF3">
    <property type="entry name" value="C-TYPE LECTIN DOMAIN FAMILY 4 MEMBER K-LIKE-RELATED"/>
    <property type="match status" value="1"/>
</dbReference>
<reference evidence="4" key="1">
    <citation type="submission" date="2012-01" db="EMBL/GenBank/DDBJ databases">
        <title>The Genome Sequence of Oreochromis niloticus (Nile Tilapia).</title>
        <authorList>
            <consortium name="Broad Institute Genome Assembly Team"/>
            <consortium name="Broad Institute Sequencing Platform"/>
            <person name="Di Palma F."/>
            <person name="Johnson J."/>
            <person name="Lander E.S."/>
            <person name="Lindblad-Toh K."/>
        </authorList>
    </citation>
    <scope>NUCLEOTIDE SEQUENCE [LARGE SCALE GENOMIC DNA]</scope>
</reference>
<evidence type="ECO:0000313" key="4">
    <source>
        <dbReference type="Proteomes" id="UP000005207"/>
    </source>
</evidence>
<dbReference type="InParanoid" id="I3K3S0"/>
<feature type="signal peptide" evidence="1">
    <location>
        <begin position="1"/>
        <end position="21"/>
    </location>
</feature>
<dbReference type="InterPro" id="IPR016187">
    <property type="entry name" value="CTDL_fold"/>
</dbReference>
<dbReference type="Ensembl" id="ENSONIT00000015780.2">
    <property type="protein sequence ID" value="ENSONIP00000015765.2"/>
    <property type="gene ID" value="ENSONIG00000012524.2"/>
</dbReference>
<feature type="chain" id="PRO_5025693845" description="C-type lectin domain-containing protein" evidence="1">
    <location>
        <begin position="22"/>
        <end position="312"/>
    </location>
</feature>
<dbReference type="SUPFAM" id="SSF56436">
    <property type="entry name" value="C-type lectin-like"/>
    <property type="match status" value="2"/>
</dbReference>
<sequence>MNHKCICGGKFFVLLMALVRTVEIHATEHRLYQFYETPMNWRDAHAFCKVHEFDLATIDSMEDHRRLLESTGHPDTGIIWIGLVKSDTEQWVWSEGIGAVTVFNFSANKGAGDCVWMGTNGYWNADTCSNKRPFMCFEYDSNGREHYTVYSTPTSWRVAQSYCRQYHKDLVSVKTTEQHIQVIKNAGSYSVWIGLFRDSWKWSDGSSGSFRNWFKNAPDNAGGNQYCSTSADFYQMQWDDHPCDQIRSFACNTKRKTKRFVVKLKISSDRNLNLPSVSDSLLQQFQSQLEEQGVTNFTVSWRANNNDTIFHP</sequence>
<dbReference type="Pfam" id="PF00059">
    <property type="entry name" value="Lectin_C"/>
    <property type="match status" value="2"/>
</dbReference>
<feature type="domain" description="C-type lectin" evidence="2">
    <location>
        <begin position="142"/>
        <end position="252"/>
    </location>
</feature>
<dbReference type="CDD" id="cd00037">
    <property type="entry name" value="CLECT"/>
    <property type="match status" value="1"/>
</dbReference>
<dbReference type="InterPro" id="IPR016186">
    <property type="entry name" value="C-type_lectin-like/link_sf"/>
</dbReference>
<keyword evidence="4" id="KW-1185">Reference proteome</keyword>
<evidence type="ECO:0000256" key="1">
    <source>
        <dbReference type="SAM" id="SignalP"/>
    </source>
</evidence>
<dbReference type="SMART" id="SM00034">
    <property type="entry name" value="CLECT"/>
    <property type="match status" value="2"/>
</dbReference>
<reference evidence="3" key="3">
    <citation type="submission" date="2025-09" db="UniProtKB">
        <authorList>
            <consortium name="Ensembl"/>
        </authorList>
    </citation>
    <scope>IDENTIFICATION</scope>
</reference>
<dbReference type="eggNOG" id="KOG4297">
    <property type="taxonomic scope" value="Eukaryota"/>
</dbReference>
<dbReference type="PANTHER" id="PTHR45784">
    <property type="entry name" value="C-TYPE LECTIN DOMAIN FAMILY 20 MEMBER A-RELATED"/>
    <property type="match status" value="1"/>
</dbReference>
<dbReference type="GeneTree" id="ENSGT01100000263473"/>
<keyword evidence="1" id="KW-0732">Signal</keyword>
<dbReference type="OMA" id="EIHATEH"/>
<name>I3K3S0_ORENI</name>
<feature type="domain" description="C-type lectin" evidence="2">
    <location>
        <begin position="27"/>
        <end position="137"/>
    </location>
</feature>
<evidence type="ECO:0000259" key="2">
    <source>
        <dbReference type="PROSITE" id="PS50041"/>
    </source>
</evidence>
<dbReference type="HOGENOM" id="CLU_061186_2_0_1"/>
<organism evidence="3 4">
    <name type="scientific">Oreochromis niloticus</name>
    <name type="common">Nile tilapia</name>
    <name type="synonym">Tilapia nilotica</name>
    <dbReference type="NCBI Taxonomy" id="8128"/>
    <lineage>
        <taxon>Eukaryota</taxon>
        <taxon>Metazoa</taxon>
        <taxon>Chordata</taxon>
        <taxon>Craniata</taxon>
        <taxon>Vertebrata</taxon>
        <taxon>Euteleostomi</taxon>
        <taxon>Actinopterygii</taxon>
        <taxon>Neopterygii</taxon>
        <taxon>Teleostei</taxon>
        <taxon>Neoteleostei</taxon>
        <taxon>Acanthomorphata</taxon>
        <taxon>Ovalentaria</taxon>
        <taxon>Cichlomorphae</taxon>
        <taxon>Cichliformes</taxon>
        <taxon>Cichlidae</taxon>
        <taxon>African cichlids</taxon>
        <taxon>Pseudocrenilabrinae</taxon>
        <taxon>Oreochromini</taxon>
        <taxon>Oreochromis</taxon>
    </lineage>
</organism>
<dbReference type="PROSITE" id="PS50041">
    <property type="entry name" value="C_TYPE_LECTIN_2"/>
    <property type="match status" value="2"/>
</dbReference>